<protein>
    <submittedName>
        <fullName evidence="3">Uncharacterized protein</fullName>
    </submittedName>
</protein>
<gene>
    <name evidence="3" type="primary">ABSGL_03318.1 scaffold 4426</name>
</gene>
<feature type="signal peptide" evidence="2">
    <location>
        <begin position="1"/>
        <end position="17"/>
    </location>
</feature>
<dbReference type="AlphaFoldDB" id="A0A163J8X3"/>
<evidence type="ECO:0000313" key="3">
    <source>
        <dbReference type="EMBL" id="SAL97802.1"/>
    </source>
</evidence>
<feature type="compositionally biased region" description="Basic and acidic residues" evidence="1">
    <location>
        <begin position="46"/>
        <end position="69"/>
    </location>
</feature>
<proteinExistence type="predicted"/>
<evidence type="ECO:0000256" key="1">
    <source>
        <dbReference type="SAM" id="MobiDB-lite"/>
    </source>
</evidence>
<feature type="chain" id="PRO_5007843481" evidence="2">
    <location>
        <begin position="18"/>
        <end position="114"/>
    </location>
</feature>
<dbReference type="InParanoid" id="A0A163J8X3"/>
<dbReference type="OrthoDB" id="10525086at2759"/>
<dbReference type="EMBL" id="LT551959">
    <property type="protein sequence ID" value="SAL97802.1"/>
    <property type="molecule type" value="Genomic_DNA"/>
</dbReference>
<reference evidence="3" key="1">
    <citation type="submission" date="2016-04" db="EMBL/GenBank/DDBJ databases">
        <authorList>
            <person name="Evans L.H."/>
            <person name="Alamgir A."/>
            <person name="Owens N."/>
            <person name="Weber N.D."/>
            <person name="Virtaneva K."/>
            <person name="Barbian K."/>
            <person name="Babar A."/>
            <person name="Rosenke K."/>
        </authorList>
    </citation>
    <scope>NUCLEOTIDE SEQUENCE [LARGE SCALE GENOMIC DNA]</scope>
    <source>
        <strain evidence="3">CBS 101.48</strain>
    </source>
</reference>
<evidence type="ECO:0000256" key="2">
    <source>
        <dbReference type="SAM" id="SignalP"/>
    </source>
</evidence>
<sequence>MKFTFVIAALFVVSAIAAPCGKKHVGDDVAPPSTDDVATDLPPSVDSHDDNHQDEIKTVIKNKQVEKNDQTAVINQNSPQDGGHGSLIGVNAANNLLAGGILSSSKNEVNQSNH</sequence>
<organism evidence="3">
    <name type="scientific">Absidia glauca</name>
    <name type="common">Pin mould</name>
    <dbReference type="NCBI Taxonomy" id="4829"/>
    <lineage>
        <taxon>Eukaryota</taxon>
        <taxon>Fungi</taxon>
        <taxon>Fungi incertae sedis</taxon>
        <taxon>Mucoromycota</taxon>
        <taxon>Mucoromycotina</taxon>
        <taxon>Mucoromycetes</taxon>
        <taxon>Mucorales</taxon>
        <taxon>Cunninghamellaceae</taxon>
        <taxon>Absidia</taxon>
    </lineage>
</organism>
<keyword evidence="4" id="KW-1185">Reference proteome</keyword>
<feature type="compositionally biased region" description="Polar residues" evidence="1">
    <location>
        <begin position="70"/>
        <end position="80"/>
    </location>
</feature>
<accession>A0A163J8X3</accession>
<name>A0A163J8X3_ABSGL</name>
<feature type="region of interest" description="Disordered" evidence="1">
    <location>
        <begin position="23"/>
        <end position="89"/>
    </location>
</feature>
<dbReference type="Proteomes" id="UP000078561">
    <property type="component" value="Unassembled WGS sequence"/>
</dbReference>
<keyword evidence="2" id="KW-0732">Signal</keyword>
<evidence type="ECO:0000313" key="4">
    <source>
        <dbReference type="Proteomes" id="UP000078561"/>
    </source>
</evidence>